<dbReference type="AlphaFoldDB" id="A0A517QLH6"/>
<organism evidence="2 3">
    <name type="scientific">Thalassoglobus polymorphus</name>
    <dbReference type="NCBI Taxonomy" id="2527994"/>
    <lineage>
        <taxon>Bacteria</taxon>
        <taxon>Pseudomonadati</taxon>
        <taxon>Planctomycetota</taxon>
        <taxon>Planctomycetia</taxon>
        <taxon>Planctomycetales</taxon>
        <taxon>Planctomycetaceae</taxon>
        <taxon>Thalassoglobus</taxon>
    </lineage>
</organism>
<feature type="transmembrane region" description="Helical" evidence="1">
    <location>
        <begin position="97"/>
        <end position="121"/>
    </location>
</feature>
<name>A0A517QLH6_9PLAN</name>
<protein>
    <submittedName>
        <fullName evidence="2">Uncharacterized protein</fullName>
    </submittedName>
</protein>
<dbReference type="EMBL" id="CP036267">
    <property type="protein sequence ID" value="QDT32498.1"/>
    <property type="molecule type" value="Genomic_DNA"/>
</dbReference>
<keyword evidence="1" id="KW-0812">Transmembrane</keyword>
<feature type="transmembrane region" description="Helical" evidence="1">
    <location>
        <begin position="12"/>
        <end position="32"/>
    </location>
</feature>
<feature type="transmembrane region" description="Helical" evidence="1">
    <location>
        <begin position="299"/>
        <end position="318"/>
    </location>
</feature>
<feature type="transmembrane region" description="Helical" evidence="1">
    <location>
        <begin position="44"/>
        <end position="61"/>
    </location>
</feature>
<evidence type="ECO:0000256" key="1">
    <source>
        <dbReference type="SAM" id="Phobius"/>
    </source>
</evidence>
<feature type="transmembrane region" description="Helical" evidence="1">
    <location>
        <begin position="127"/>
        <end position="147"/>
    </location>
</feature>
<feature type="transmembrane region" description="Helical" evidence="1">
    <location>
        <begin position="401"/>
        <end position="423"/>
    </location>
</feature>
<feature type="transmembrane region" description="Helical" evidence="1">
    <location>
        <begin position="375"/>
        <end position="395"/>
    </location>
</feature>
<feature type="transmembrane region" description="Helical" evidence="1">
    <location>
        <begin position="457"/>
        <end position="476"/>
    </location>
</feature>
<gene>
    <name evidence="2" type="ORF">Mal48_17450</name>
</gene>
<proteinExistence type="predicted"/>
<keyword evidence="1" id="KW-1133">Transmembrane helix</keyword>
<accession>A0A517QLH6</accession>
<feature type="transmembrane region" description="Helical" evidence="1">
    <location>
        <begin position="430"/>
        <end position="451"/>
    </location>
</feature>
<dbReference type="OrthoDB" id="294211at2"/>
<keyword evidence="3" id="KW-1185">Reference proteome</keyword>
<dbReference type="Proteomes" id="UP000315724">
    <property type="component" value="Chromosome"/>
</dbReference>
<dbReference type="RefSeq" id="WP_145197797.1">
    <property type="nucleotide sequence ID" value="NZ_CP036267.1"/>
</dbReference>
<reference evidence="2 3" key="1">
    <citation type="submission" date="2019-02" db="EMBL/GenBank/DDBJ databases">
        <title>Deep-cultivation of Planctomycetes and their phenomic and genomic characterization uncovers novel biology.</title>
        <authorList>
            <person name="Wiegand S."/>
            <person name="Jogler M."/>
            <person name="Boedeker C."/>
            <person name="Pinto D."/>
            <person name="Vollmers J."/>
            <person name="Rivas-Marin E."/>
            <person name="Kohn T."/>
            <person name="Peeters S.H."/>
            <person name="Heuer A."/>
            <person name="Rast P."/>
            <person name="Oberbeckmann S."/>
            <person name="Bunk B."/>
            <person name="Jeske O."/>
            <person name="Meyerdierks A."/>
            <person name="Storesund J.E."/>
            <person name="Kallscheuer N."/>
            <person name="Luecker S."/>
            <person name="Lage O.M."/>
            <person name="Pohl T."/>
            <person name="Merkel B.J."/>
            <person name="Hornburger P."/>
            <person name="Mueller R.-W."/>
            <person name="Bruemmer F."/>
            <person name="Labrenz M."/>
            <person name="Spormann A.M."/>
            <person name="Op den Camp H."/>
            <person name="Overmann J."/>
            <person name="Amann R."/>
            <person name="Jetten M.S.M."/>
            <person name="Mascher T."/>
            <person name="Medema M.H."/>
            <person name="Devos D.P."/>
            <person name="Kaster A.-K."/>
            <person name="Ovreas L."/>
            <person name="Rohde M."/>
            <person name="Galperin M.Y."/>
            <person name="Jogler C."/>
        </authorList>
    </citation>
    <scope>NUCLEOTIDE SEQUENCE [LARGE SCALE GENOMIC DNA]</scope>
    <source>
        <strain evidence="2 3">Mal48</strain>
    </source>
</reference>
<dbReference type="KEGG" id="tpol:Mal48_17450"/>
<feature type="transmembrane region" description="Helical" evidence="1">
    <location>
        <begin position="324"/>
        <end position="341"/>
    </location>
</feature>
<sequence length="491" mass="55013">MPLQARRLDLSLLRAGFVLTTLIWLMIWVESITQVQSLQLGRSLTYWFYPTSLLLLGYLAGRLNRETVGDASSGYLSLIYLTGTGRREWTLTRIAQIWIGFLSVWVIRIPFLYLIFTLGGVRFHELILLEVTLLFVFAAAASRSMVYSHNSDNRKSADWAGLGAIFFIEISLLSGRLMIVLLSLLNINIPIGVIRVTELIAEFSIYSRLFNFFFIGPVSAEAFGTILTYFILSLLWLWRYQHQLYHCIGDSPEPALAGMKEKKKAIQRRSQTERCWDDALAWEVYVYYAGGHNNTTGRLVLYGIAFLLVTFCVTSGIFYSLMGLTLVVSGATLFNVMNYPAHSFDKEVKAKTLSSLVLTPHSGLDIYRGWRRGTLWLATPDLIYAGLIAVVLYFLHPGATVTVISIALAIYVSGPLLMLSGLVPISLKGLGTALTVILGLTAVVVSGSIAAVFISPYAFPFIAIPVYWGFNQLLLYKFVERWMQIKIEAEL</sequence>
<evidence type="ECO:0000313" key="2">
    <source>
        <dbReference type="EMBL" id="QDT32498.1"/>
    </source>
</evidence>
<keyword evidence="1" id="KW-0472">Membrane</keyword>
<feature type="transmembrane region" description="Helical" evidence="1">
    <location>
        <begin position="159"/>
        <end position="189"/>
    </location>
</feature>
<evidence type="ECO:0000313" key="3">
    <source>
        <dbReference type="Proteomes" id="UP000315724"/>
    </source>
</evidence>
<feature type="transmembrane region" description="Helical" evidence="1">
    <location>
        <begin position="209"/>
        <end position="238"/>
    </location>
</feature>